<sequence>MAFPSLYIGPLPLCLRWRRAADLTRFRRPAPSFFSPSCGDIFSSPSSETRSSQRETLAPILTASAGLDPEASHGVEAYLEGTQGFAEGSSYLLQCRNCSHLFSSILGRKGHKLSFQESRGMNNHLDSCKKRVCKILMKGASLT</sequence>
<evidence type="ECO:0000313" key="2">
    <source>
        <dbReference type="RefSeq" id="XP_026660021.2"/>
    </source>
</evidence>
<reference evidence="2" key="2">
    <citation type="submission" date="2025-08" db="UniProtKB">
        <authorList>
            <consortium name="RefSeq"/>
        </authorList>
    </citation>
    <scope>IDENTIFICATION</scope>
    <source>
        <tissue evidence="2">Young leaves</tissue>
    </source>
</reference>
<dbReference type="RefSeq" id="XP_026660021.2">
    <property type="nucleotide sequence ID" value="XM_026804220.2"/>
</dbReference>
<proteinExistence type="predicted"/>
<accession>A0A8B8J3R8</accession>
<organism evidence="1 2">
    <name type="scientific">Phoenix dactylifera</name>
    <name type="common">Date palm</name>
    <dbReference type="NCBI Taxonomy" id="42345"/>
    <lineage>
        <taxon>Eukaryota</taxon>
        <taxon>Viridiplantae</taxon>
        <taxon>Streptophyta</taxon>
        <taxon>Embryophyta</taxon>
        <taxon>Tracheophyta</taxon>
        <taxon>Spermatophyta</taxon>
        <taxon>Magnoliopsida</taxon>
        <taxon>Liliopsida</taxon>
        <taxon>Arecaceae</taxon>
        <taxon>Coryphoideae</taxon>
        <taxon>Phoeniceae</taxon>
        <taxon>Phoenix</taxon>
    </lineage>
</organism>
<dbReference type="GeneID" id="103705971"/>
<protein>
    <submittedName>
        <fullName evidence="2">Uncharacterized protein LOC103705971 isoform X2</fullName>
    </submittedName>
</protein>
<name>A0A8B8J3R8_PHODC</name>
<dbReference type="Proteomes" id="UP000228380">
    <property type="component" value="Chromosome 12"/>
</dbReference>
<evidence type="ECO:0000313" key="1">
    <source>
        <dbReference type="Proteomes" id="UP000228380"/>
    </source>
</evidence>
<reference evidence="1" key="1">
    <citation type="journal article" date="2019" name="Nat. Commun.">
        <title>Genome-wide association mapping of date palm fruit traits.</title>
        <authorList>
            <person name="Hazzouri K.M."/>
            <person name="Gros-Balthazard M."/>
            <person name="Flowers J.M."/>
            <person name="Copetti D."/>
            <person name="Lemansour A."/>
            <person name="Lebrun M."/>
            <person name="Masmoudi K."/>
            <person name="Ferrand S."/>
            <person name="Dhar M.I."/>
            <person name="Fresquez Z.A."/>
            <person name="Rosas U."/>
            <person name="Zhang J."/>
            <person name="Talag J."/>
            <person name="Lee S."/>
            <person name="Kudrna D."/>
            <person name="Powell R.F."/>
            <person name="Leitch I.J."/>
            <person name="Krueger R.R."/>
            <person name="Wing R.A."/>
            <person name="Amiri K.M.A."/>
            <person name="Purugganan M.D."/>
        </authorList>
    </citation>
    <scope>NUCLEOTIDE SEQUENCE [LARGE SCALE GENOMIC DNA]</scope>
    <source>
        <strain evidence="1">cv. Khalas</strain>
    </source>
</reference>
<gene>
    <name evidence="2" type="primary">LOC103705971</name>
</gene>
<keyword evidence="1" id="KW-1185">Reference proteome</keyword>
<dbReference type="AlphaFoldDB" id="A0A8B8J3R8"/>